<proteinExistence type="inferred from homology"/>
<evidence type="ECO:0000256" key="2">
    <source>
        <dbReference type="ARBA" id="ARBA00008080"/>
    </source>
</evidence>
<comment type="subcellular location">
    <subcellularLocation>
        <location evidence="1">Mitochondrion</location>
    </subcellularLocation>
</comment>
<dbReference type="Pfam" id="PF00416">
    <property type="entry name" value="Ribosomal_S13"/>
    <property type="match status" value="1"/>
</dbReference>
<dbReference type="GO" id="GO:0005739">
    <property type="term" value="C:mitochondrion"/>
    <property type="evidence" value="ECO:0007669"/>
    <property type="project" value="UniProtKB-SubCell"/>
</dbReference>
<evidence type="ECO:0000313" key="9">
    <source>
        <dbReference type="EMBL" id="RKU40090.1"/>
    </source>
</evidence>
<dbReference type="Proteomes" id="UP000275385">
    <property type="component" value="Unassembled WGS sequence"/>
</dbReference>
<keyword evidence="3 8" id="KW-0689">Ribosomal protein</keyword>
<keyword evidence="4" id="KW-0496">Mitochondrion</keyword>
<dbReference type="GO" id="GO:0015935">
    <property type="term" value="C:small ribosomal subunit"/>
    <property type="evidence" value="ECO:0007669"/>
    <property type="project" value="TreeGrafter"/>
</dbReference>
<comment type="caution">
    <text evidence="9">The sequence shown here is derived from an EMBL/GenBank/DDBJ whole genome shotgun (WGS) entry which is preliminary data.</text>
</comment>
<protein>
    <recommendedName>
        <fullName evidence="7">Small ribosomal subunit protein uS13m</fullName>
    </recommendedName>
</protein>
<evidence type="ECO:0000313" key="10">
    <source>
        <dbReference type="Proteomes" id="UP000275385"/>
    </source>
</evidence>
<evidence type="ECO:0000256" key="1">
    <source>
        <dbReference type="ARBA" id="ARBA00004173"/>
    </source>
</evidence>
<organism evidence="9 10">
    <name type="scientific">Coniochaeta pulveracea</name>
    <dbReference type="NCBI Taxonomy" id="177199"/>
    <lineage>
        <taxon>Eukaryota</taxon>
        <taxon>Fungi</taxon>
        <taxon>Dikarya</taxon>
        <taxon>Ascomycota</taxon>
        <taxon>Pezizomycotina</taxon>
        <taxon>Sordariomycetes</taxon>
        <taxon>Sordariomycetidae</taxon>
        <taxon>Coniochaetales</taxon>
        <taxon>Coniochaetaceae</taxon>
        <taxon>Coniochaeta</taxon>
    </lineage>
</organism>
<comment type="function">
    <text evidence="6">Component of the mitochondrial ribosome (mitoribosome), a dedicated translation machinery responsible for the synthesis of mitochondrial genome-encoded proteins, including at least some of the essential transmembrane subunits of the mitochondrial respiratory chain. The mitoribosomes are attached to the mitochondrial inner membrane and translation products are cotranslationally integrated into the membrane.</text>
</comment>
<dbReference type="Gene3D" id="1.10.8.50">
    <property type="match status" value="1"/>
</dbReference>
<evidence type="ECO:0000256" key="6">
    <source>
        <dbReference type="ARBA" id="ARBA00037226"/>
    </source>
</evidence>
<dbReference type="AlphaFoldDB" id="A0A420XX19"/>
<dbReference type="InterPro" id="IPR010979">
    <property type="entry name" value="Ribosomal_uS13-like_H2TH"/>
</dbReference>
<dbReference type="GO" id="GO:0006412">
    <property type="term" value="P:translation"/>
    <property type="evidence" value="ECO:0007669"/>
    <property type="project" value="InterPro"/>
</dbReference>
<evidence type="ECO:0000256" key="4">
    <source>
        <dbReference type="ARBA" id="ARBA00023128"/>
    </source>
</evidence>
<evidence type="ECO:0000256" key="5">
    <source>
        <dbReference type="ARBA" id="ARBA00023274"/>
    </source>
</evidence>
<sequence length="119" mass="13645">MVFILGVNFHEQKLVKKALESFYALGPQTADRILAKYSIHPRMKMASLPQRTATALTAELSSMTIENDARKVIQDNIKRLRDIGTYRGRRHAMGLPVRGQRTRNQIQTARKLNKVERRG</sequence>
<accession>A0A420XX19</accession>
<dbReference type="PANTHER" id="PTHR10871:SF1">
    <property type="entry name" value="SMALL RIBOSOMAL SUBUNIT PROTEIN US13M"/>
    <property type="match status" value="1"/>
</dbReference>
<dbReference type="GO" id="GO:0003723">
    <property type="term" value="F:RNA binding"/>
    <property type="evidence" value="ECO:0007669"/>
    <property type="project" value="InterPro"/>
</dbReference>
<evidence type="ECO:0000256" key="8">
    <source>
        <dbReference type="RuleBase" id="RU003830"/>
    </source>
</evidence>
<dbReference type="InterPro" id="IPR027437">
    <property type="entry name" value="Rbsml_uS13_C"/>
</dbReference>
<dbReference type="PROSITE" id="PS00646">
    <property type="entry name" value="RIBOSOMAL_S13_1"/>
    <property type="match status" value="1"/>
</dbReference>
<reference evidence="9 10" key="1">
    <citation type="submission" date="2018-08" db="EMBL/GenBank/DDBJ databases">
        <title>Draft genome of the lignicolous fungus Coniochaeta pulveracea.</title>
        <authorList>
            <person name="Borstlap C.J."/>
            <person name="De Witt R.N."/>
            <person name="Botha A."/>
            <person name="Volschenk H."/>
        </authorList>
    </citation>
    <scope>NUCLEOTIDE SEQUENCE [LARGE SCALE GENOMIC DNA]</scope>
    <source>
        <strain evidence="9 10">CAB683</strain>
    </source>
</reference>
<dbReference type="FunFam" id="4.10.910.10:FF:000004">
    <property type="entry name" value="Small subunit ribosomal protein S13"/>
    <property type="match status" value="1"/>
</dbReference>
<name>A0A420XX19_9PEZI</name>
<dbReference type="PANTHER" id="PTHR10871">
    <property type="entry name" value="30S RIBOSOMAL PROTEIN S13/40S RIBOSOMAL PROTEIN S18"/>
    <property type="match status" value="1"/>
</dbReference>
<dbReference type="PIRSF" id="PIRSF002134">
    <property type="entry name" value="Ribosomal_S13"/>
    <property type="match status" value="1"/>
</dbReference>
<dbReference type="InterPro" id="IPR001892">
    <property type="entry name" value="Ribosomal_uS13"/>
</dbReference>
<dbReference type="STRING" id="177199.A0A420XX19"/>
<keyword evidence="10" id="KW-1185">Reference proteome</keyword>
<dbReference type="Gene3D" id="4.10.910.10">
    <property type="entry name" value="30s ribosomal protein s13, domain 2"/>
    <property type="match status" value="1"/>
</dbReference>
<keyword evidence="5 8" id="KW-0687">Ribonucleoprotein</keyword>
<comment type="similarity">
    <text evidence="2 8">Belongs to the universal ribosomal protein uS13 family.</text>
</comment>
<evidence type="ECO:0000256" key="7">
    <source>
        <dbReference type="ARBA" id="ARBA00040757"/>
    </source>
</evidence>
<dbReference type="InterPro" id="IPR018269">
    <property type="entry name" value="Ribosomal_uS13_CS"/>
</dbReference>
<dbReference type="EMBL" id="QVQW01000122">
    <property type="protein sequence ID" value="RKU40090.1"/>
    <property type="molecule type" value="Genomic_DNA"/>
</dbReference>
<dbReference type="SUPFAM" id="SSF46946">
    <property type="entry name" value="S13-like H2TH domain"/>
    <property type="match status" value="1"/>
</dbReference>
<evidence type="ECO:0000256" key="3">
    <source>
        <dbReference type="ARBA" id="ARBA00022980"/>
    </source>
</evidence>
<gene>
    <name evidence="9" type="ORF">DL546_002230</name>
</gene>
<dbReference type="GO" id="GO:0003735">
    <property type="term" value="F:structural constituent of ribosome"/>
    <property type="evidence" value="ECO:0007669"/>
    <property type="project" value="InterPro"/>
</dbReference>
<dbReference type="OrthoDB" id="525520at2759"/>
<dbReference type="PROSITE" id="PS50159">
    <property type="entry name" value="RIBOSOMAL_S13_2"/>
    <property type="match status" value="1"/>
</dbReference>